<name>A0A858R4K9_9PROT</name>
<protein>
    <submittedName>
        <fullName evidence="1">BrnT family toxin</fullName>
    </submittedName>
</protein>
<keyword evidence="2" id="KW-1185">Reference proteome</keyword>
<dbReference type="InterPro" id="IPR038573">
    <property type="entry name" value="BrnT_sf"/>
</dbReference>
<reference evidence="1" key="1">
    <citation type="submission" date="2020-04" db="EMBL/GenBank/DDBJ databases">
        <title>A desert anoxygenic phototrophic bacterium fixes CO2 using RubisCO under aerobic conditions.</title>
        <authorList>
            <person name="Tang K."/>
        </authorList>
    </citation>
    <scope>NUCLEOTIDE SEQUENCE [LARGE SCALE GENOMIC DNA]</scope>
    <source>
        <strain evidence="1">MIMtkB3</strain>
    </source>
</reference>
<dbReference type="Gene3D" id="3.10.450.530">
    <property type="entry name" value="Ribonuclease toxin, BrnT, of type II toxin-antitoxin system"/>
    <property type="match status" value="1"/>
</dbReference>
<dbReference type="EMBL" id="CP051775">
    <property type="protein sequence ID" value="QJE72324.1"/>
    <property type="molecule type" value="Genomic_DNA"/>
</dbReference>
<dbReference type="Pfam" id="PF04365">
    <property type="entry name" value="BrnT_toxin"/>
    <property type="match status" value="1"/>
</dbReference>
<evidence type="ECO:0000313" key="1">
    <source>
        <dbReference type="EMBL" id="QJE72324.1"/>
    </source>
</evidence>
<proteinExistence type="predicted"/>
<gene>
    <name evidence="1" type="ORF">HHL28_03710</name>
</gene>
<dbReference type="InterPro" id="IPR007460">
    <property type="entry name" value="BrnT_toxin"/>
</dbReference>
<accession>A0A858R4K9</accession>
<evidence type="ECO:0000313" key="2">
    <source>
        <dbReference type="Proteomes" id="UP000501891"/>
    </source>
</evidence>
<sequence length="95" mass="10786">MLVGFDPAKCQKNEQERGFGFLVAAGIFDGDTVEVVDRRRDYGEERIIALGRTGSLTLVVVYTWRQDLAGEAVRWMISARPAKRKEREIHAAFFP</sequence>
<dbReference type="AlphaFoldDB" id="A0A858R4K9"/>
<dbReference type="Proteomes" id="UP000501891">
    <property type="component" value="Chromosome"/>
</dbReference>
<dbReference type="KEGG" id="acru:HHL28_03710"/>
<organism evidence="1 2">
    <name type="scientific">Aerophototrophica crusticola</name>
    <dbReference type="NCBI Taxonomy" id="1709002"/>
    <lineage>
        <taxon>Bacteria</taxon>
        <taxon>Pseudomonadati</taxon>
        <taxon>Pseudomonadota</taxon>
        <taxon>Alphaproteobacteria</taxon>
        <taxon>Rhodospirillales</taxon>
        <taxon>Rhodospirillaceae</taxon>
        <taxon>Aerophototrophica</taxon>
    </lineage>
</organism>